<dbReference type="SUPFAM" id="SSF50494">
    <property type="entry name" value="Trypsin-like serine proteases"/>
    <property type="match status" value="1"/>
</dbReference>
<reference evidence="1 2" key="1">
    <citation type="submission" date="2017-04" db="EMBL/GenBank/DDBJ databases">
        <authorList>
            <person name="Afonso C.L."/>
            <person name="Miller P.J."/>
            <person name="Scott M.A."/>
            <person name="Spackman E."/>
            <person name="Goraichik I."/>
            <person name="Dimitrov K.M."/>
            <person name="Suarez D.L."/>
            <person name="Swayne D.E."/>
        </authorList>
    </citation>
    <scope>NUCLEOTIDE SEQUENCE [LARGE SCALE GENOMIC DNA]</scope>
    <source>
        <strain evidence="1 2">ToBE</strain>
    </source>
</reference>
<evidence type="ECO:0008006" key="3">
    <source>
        <dbReference type="Google" id="ProtNLM"/>
    </source>
</evidence>
<evidence type="ECO:0000313" key="1">
    <source>
        <dbReference type="EMBL" id="SMB91351.1"/>
    </source>
</evidence>
<dbReference type="Gene3D" id="2.40.10.10">
    <property type="entry name" value="Trypsin-like serine proteases"/>
    <property type="match status" value="1"/>
</dbReference>
<accession>A0A1W1VE68</accession>
<name>A0A1W1VE68_9FIRM</name>
<evidence type="ECO:0000313" key="2">
    <source>
        <dbReference type="Proteomes" id="UP000192569"/>
    </source>
</evidence>
<gene>
    <name evidence="1" type="ORF">SAMN00808754_0426</name>
</gene>
<dbReference type="InterPro" id="IPR043504">
    <property type="entry name" value="Peptidase_S1_PA_chymotrypsin"/>
</dbReference>
<dbReference type="InterPro" id="IPR009003">
    <property type="entry name" value="Peptidase_S1_PA"/>
</dbReference>
<proteinExistence type="predicted"/>
<dbReference type="RefSeq" id="WP_084663575.1">
    <property type="nucleotide sequence ID" value="NZ_LT838272.1"/>
</dbReference>
<dbReference type="Proteomes" id="UP000192569">
    <property type="component" value="Chromosome I"/>
</dbReference>
<protein>
    <recommendedName>
        <fullName evidence="3">Trypsin-like peptidase domain-containing protein</fullName>
    </recommendedName>
</protein>
<dbReference type="OrthoDB" id="104542at2"/>
<keyword evidence="2" id="KW-1185">Reference proteome</keyword>
<organism evidence="1 2">
    <name type="scientific">Thermanaeromonas toyohensis ToBE</name>
    <dbReference type="NCBI Taxonomy" id="698762"/>
    <lineage>
        <taxon>Bacteria</taxon>
        <taxon>Bacillati</taxon>
        <taxon>Bacillota</taxon>
        <taxon>Clostridia</taxon>
        <taxon>Neomoorellales</taxon>
        <taxon>Neomoorellaceae</taxon>
        <taxon>Thermanaeromonas</taxon>
    </lineage>
</organism>
<dbReference type="EMBL" id="LT838272">
    <property type="protein sequence ID" value="SMB91351.1"/>
    <property type="molecule type" value="Genomic_DNA"/>
</dbReference>
<sequence>MYQVEKAFNRYRQELMELPGVVGVGIGNKLVRGEDTRRPALVVLVKKKTPLSSLKREERIPKLLGKAETDVLEVGELRLLGRTDYQRPAQPGLSIGHYKITAGTFGAVVKDRRTKEPLILSNNHILANITNGHDGRAAIGDPILQPGPYDGGTKDQVIGYLERFIPLYPEVEEVTCSKALRLERMLNAFLQLWKTDYRLSLQKLTDAPNKVDAAVARPVSQKAITPEILELGYVQGVREPQVGMEVVKSGRSSGVTRSRVQVVQATVRVLLEEGLKGIFEDQFITGPLAKPGDSGSLVLDKENYAVGLLFAGSDKTSVSNRISNVLEALQVEF</sequence>
<dbReference type="AlphaFoldDB" id="A0A1W1VE68"/>
<dbReference type="STRING" id="698762.SAMN00808754_0426"/>